<evidence type="ECO:0000259" key="2">
    <source>
        <dbReference type="PROSITE" id="PS50878"/>
    </source>
</evidence>
<dbReference type="Proteomes" id="UP000295192">
    <property type="component" value="Unassembled WGS sequence"/>
</dbReference>
<dbReference type="InterPro" id="IPR043128">
    <property type="entry name" value="Rev_trsase/Diguanyl_cyclase"/>
</dbReference>
<evidence type="ECO:0000256" key="1">
    <source>
        <dbReference type="SAM" id="MobiDB-lite"/>
    </source>
</evidence>
<name>A0A484ANS4_DRONA</name>
<dbReference type="PANTHER" id="PTHR24559">
    <property type="entry name" value="TRANSPOSON TY3-I GAG-POL POLYPROTEIN"/>
    <property type="match status" value="1"/>
</dbReference>
<feature type="compositionally biased region" description="Basic and acidic residues" evidence="1">
    <location>
        <begin position="1"/>
        <end position="29"/>
    </location>
</feature>
<dbReference type="Pfam" id="PF00078">
    <property type="entry name" value="RVT_1"/>
    <property type="match status" value="1"/>
</dbReference>
<dbReference type="OMA" id="MAWEREG"/>
<dbReference type="PROSITE" id="PS50878">
    <property type="entry name" value="RT_POL"/>
    <property type="match status" value="1"/>
</dbReference>
<dbReference type="InterPro" id="IPR053134">
    <property type="entry name" value="RNA-dir_DNA_polymerase"/>
</dbReference>
<dbReference type="AlphaFoldDB" id="A0A484ANS4"/>
<dbReference type="Gene3D" id="3.30.70.270">
    <property type="match status" value="1"/>
</dbReference>
<evidence type="ECO:0000313" key="3">
    <source>
        <dbReference type="EMBL" id="TDG38304.1"/>
    </source>
</evidence>
<dbReference type="CDD" id="cd01647">
    <property type="entry name" value="RT_LTR"/>
    <property type="match status" value="1"/>
</dbReference>
<dbReference type="PANTHER" id="PTHR24559:SF444">
    <property type="entry name" value="REVERSE TRANSCRIPTASE DOMAIN-CONTAINING PROTEIN"/>
    <property type="match status" value="1"/>
</dbReference>
<keyword evidence="4" id="KW-1185">Reference proteome</keyword>
<comment type="caution">
    <text evidence="3">The sequence shown here is derived from an EMBL/GenBank/DDBJ whole genome shotgun (WGS) entry which is preliminary data.</text>
</comment>
<dbReference type="InterPro" id="IPR043502">
    <property type="entry name" value="DNA/RNA_pol_sf"/>
</dbReference>
<feature type="region of interest" description="Disordered" evidence="1">
    <location>
        <begin position="1"/>
        <end position="44"/>
    </location>
</feature>
<sequence length="302" mass="34446">SGICAKADRKGDEQLERNLGEHPTIREVRDLEEEHDARPSPEAVVWPEDLEPKLKEFLETELALFEELEGVSHIAEHSIRMRDDKPLKQRYYPKNPAMQKVINEQVDELLRAGAIGPSKSPHSAPIGLVWRVCVDYRQLNAHSIPDAYPVPRINHILERLRQAQFISTLDLKSGYWQIPMAADSREFTAFTVPGRGLFQWRVMPFGLHSAGATFQRALYTVIGPEMEPHAFAYLDDIVVIGASKEEHTANLREVFRRLRAANLKVNRKKCSFFREKLEYLGHVISGEGICTDPAKVEAIRDF</sequence>
<reference evidence="3 4" key="1">
    <citation type="journal article" date="2019" name="J. Hered.">
        <title>An Improved Genome Assembly for Drosophila navojoa, the Basal Species in the mojavensis Cluster.</title>
        <authorList>
            <person name="Vanderlinde T."/>
            <person name="Dupim E.G."/>
            <person name="Nazario-Yepiz N.O."/>
            <person name="Carvalho A.B."/>
        </authorList>
    </citation>
    <scope>NUCLEOTIDE SEQUENCE [LARGE SCALE GENOMIC DNA]</scope>
    <source>
        <strain evidence="3">Navoj_Jal97</strain>
        <tissue evidence="3">Whole organism</tissue>
    </source>
</reference>
<protein>
    <recommendedName>
        <fullName evidence="2">Reverse transcriptase domain-containing protein</fullName>
    </recommendedName>
</protein>
<dbReference type="Gene3D" id="3.10.10.10">
    <property type="entry name" value="HIV Type 1 Reverse Transcriptase, subunit A, domain 1"/>
    <property type="match status" value="1"/>
</dbReference>
<dbReference type="InterPro" id="IPR000477">
    <property type="entry name" value="RT_dom"/>
</dbReference>
<dbReference type="STRING" id="7232.A0A484ANS4"/>
<dbReference type="EMBL" id="LSRL02005511">
    <property type="protein sequence ID" value="TDG38304.1"/>
    <property type="molecule type" value="Genomic_DNA"/>
</dbReference>
<dbReference type="SUPFAM" id="SSF56672">
    <property type="entry name" value="DNA/RNA polymerases"/>
    <property type="match status" value="1"/>
</dbReference>
<dbReference type="GO" id="GO:0071897">
    <property type="term" value="P:DNA biosynthetic process"/>
    <property type="evidence" value="ECO:0007669"/>
    <property type="project" value="UniProtKB-ARBA"/>
</dbReference>
<gene>
    <name evidence="3" type="ORF">AWZ03_015274</name>
</gene>
<organism evidence="3 4">
    <name type="scientific">Drosophila navojoa</name>
    <name type="common">Fruit fly</name>
    <dbReference type="NCBI Taxonomy" id="7232"/>
    <lineage>
        <taxon>Eukaryota</taxon>
        <taxon>Metazoa</taxon>
        <taxon>Ecdysozoa</taxon>
        <taxon>Arthropoda</taxon>
        <taxon>Hexapoda</taxon>
        <taxon>Insecta</taxon>
        <taxon>Pterygota</taxon>
        <taxon>Neoptera</taxon>
        <taxon>Endopterygota</taxon>
        <taxon>Diptera</taxon>
        <taxon>Brachycera</taxon>
        <taxon>Muscomorpha</taxon>
        <taxon>Ephydroidea</taxon>
        <taxon>Drosophilidae</taxon>
        <taxon>Drosophila</taxon>
    </lineage>
</organism>
<feature type="non-terminal residue" evidence="3">
    <location>
        <position position="302"/>
    </location>
</feature>
<feature type="non-terminal residue" evidence="3">
    <location>
        <position position="1"/>
    </location>
</feature>
<accession>A0A484ANS4</accession>
<feature type="domain" description="Reverse transcriptase" evidence="2">
    <location>
        <begin position="98"/>
        <end position="284"/>
    </location>
</feature>
<proteinExistence type="predicted"/>
<evidence type="ECO:0000313" key="4">
    <source>
        <dbReference type="Proteomes" id="UP000295192"/>
    </source>
</evidence>